<evidence type="ECO:0000313" key="1">
    <source>
        <dbReference type="EMBL" id="ANI18812.1"/>
    </source>
</evidence>
<organism evidence="1 2">
    <name type="scientific">Pseudomonas citronellolis</name>
    <dbReference type="NCBI Taxonomy" id="53408"/>
    <lineage>
        <taxon>Bacteria</taxon>
        <taxon>Pseudomonadati</taxon>
        <taxon>Pseudomonadota</taxon>
        <taxon>Gammaproteobacteria</taxon>
        <taxon>Pseudomonadales</taxon>
        <taxon>Pseudomonadaceae</taxon>
        <taxon>Pseudomonas</taxon>
    </lineage>
</organism>
<evidence type="ECO:0000313" key="2">
    <source>
        <dbReference type="Proteomes" id="UP000077748"/>
    </source>
</evidence>
<proteinExistence type="predicted"/>
<dbReference type="AlphaFoldDB" id="A0A1A9KMQ9"/>
<reference evidence="1 2" key="1">
    <citation type="submission" date="2016-05" db="EMBL/GenBank/DDBJ databases">
        <title>Genome Sequence of Pseudomonas citronellolis Strain SJTE-3, an Estrogens and Persistent Organic Pollutants degradation strain.</title>
        <authorList>
            <person name="Liang R."/>
        </authorList>
    </citation>
    <scope>NUCLEOTIDE SEQUENCE [LARGE SCALE GENOMIC DNA]</scope>
    <source>
        <strain evidence="1 2">SJTE-3</strain>
        <plasmid evidence="2">Plasmid prbl16</plasmid>
    </source>
</reference>
<dbReference type="EMBL" id="CP015879">
    <property type="protein sequence ID" value="ANI18812.1"/>
    <property type="molecule type" value="Genomic_DNA"/>
</dbReference>
<gene>
    <name evidence="1" type="ORF">A9C11_32660</name>
</gene>
<protein>
    <submittedName>
        <fullName evidence="1">Uncharacterized protein</fullName>
    </submittedName>
</protein>
<geneLocation type="plasmid" evidence="2">
    <name>prbl16</name>
</geneLocation>
<keyword evidence="1" id="KW-0614">Plasmid</keyword>
<name>A0A1A9KMQ9_9PSED</name>
<accession>A0A1A9KMQ9</accession>
<dbReference type="RefSeq" id="WP_010792877.1">
    <property type="nucleotide sequence ID" value="NZ_CP015879.1"/>
</dbReference>
<sequence>METTINNLKAISAARIRLKDLHTHEDGEGENLAWSCIVFLKGKRLGSVQDPGEEKPLSIEIDSIQQVAMVKTLKEHGYQLNLEAASRIDASDTHEFLEQALPQMADEVEWFNKAKPLLKSNTLFRIRGDEEGTFRLILALYNEKTEHALQSRFGDQLEAVLNNQLKGITL</sequence>
<dbReference type="Proteomes" id="UP000077748">
    <property type="component" value="Plasmid pRBL16"/>
</dbReference>